<accession>A0A0L7RI06</accession>
<reference evidence="1 2" key="1">
    <citation type="submission" date="2015-07" db="EMBL/GenBank/DDBJ databases">
        <title>The genome of Habropoda laboriosa.</title>
        <authorList>
            <person name="Pan H."/>
            <person name="Kapheim K."/>
        </authorList>
    </citation>
    <scope>NUCLEOTIDE SEQUENCE [LARGE SCALE GENOMIC DNA]</scope>
    <source>
        <strain evidence="1">0110345459</strain>
    </source>
</reference>
<keyword evidence="2" id="KW-1185">Reference proteome</keyword>
<gene>
    <name evidence="1" type="ORF">WH47_00635</name>
</gene>
<dbReference type="Proteomes" id="UP000053825">
    <property type="component" value="Unassembled WGS sequence"/>
</dbReference>
<protein>
    <submittedName>
        <fullName evidence="1">Uncharacterized protein</fullName>
    </submittedName>
</protein>
<proteinExistence type="predicted"/>
<dbReference type="EMBL" id="KQ414588">
    <property type="protein sequence ID" value="KOC70490.1"/>
    <property type="molecule type" value="Genomic_DNA"/>
</dbReference>
<sequence>MGKDTSLGLVAVIEEEGKEGQGQRSEIKRWRKCKRLYVARGYRGVKQFRGGVITLVYGCLKLTEIRDDNKQRESYEARKKRGRKIGNTQGRSFSHEAVFRQEEKTAVFREIFCRRLPRPCIRGDPGLHVGGGLMNFTQIRMSCKVVYFGHFGVRLLPKLRTDSRRMAKITLGQTDGYSGLVFVTRQEAQAKP</sequence>
<evidence type="ECO:0000313" key="1">
    <source>
        <dbReference type="EMBL" id="KOC70490.1"/>
    </source>
</evidence>
<evidence type="ECO:0000313" key="2">
    <source>
        <dbReference type="Proteomes" id="UP000053825"/>
    </source>
</evidence>
<dbReference type="AlphaFoldDB" id="A0A0L7RI06"/>
<organism evidence="1 2">
    <name type="scientific">Habropoda laboriosa</name>
    <dbReference type="NCBI Taxonomy" id="597456"/>
    <lineage>
        <taxon>Eukaryota</taxon>
        <taxon>Metazoa</taxon>
        <taxon>Ecdysozoa</taxon>
        <taxon>Arthropoda</taxon>
        <taxon>Hexapoda</taxon>
        <taxon>Insecta</taxon>
        <taxon>Pterygota</taxon>
        <taxon>Neoptera</taxon>
        <taxon>Endopterygota</taxon>
        <taxon>Hymenoptera</taxon>
        <taxon>Apocrita</taxon>
        <taxon>Aculeata</taxon>
        <taxon>Apoidea</taxon>
        <taxon>Anthophila</taxon>
        <taxon>Apidae</taxon>
        <taxon>Habropoda</taxon>
    </lineage>
</organism>
<name>A0A0L7RI06_9HYME</name>